<keyword evidence="13" id="KW-1185">Reference proteome</keyword>
<protein>
    <recommendedName>
        <fullName evidence="6">uroporphyrinogen decarboxylase</fullName>
        <ecNumber evidence="6">4.1.1.37</ecNumber>
    </recommendedName>
</protein>
<accession>A0A835XLW7</accession>
<evidence type="ECO:0000256" key="1">
    <source>
        <dbReference type="ARBA" id="ARBA00002448"/>
    </source>
</evidence>
<sequence length="339" mass="37101">MRQAGRYMAAFREFSDKYPFRMRSETPDIAIELSMQPYRAFKTDGIIFFSDILTPLPGMGIEFDMVKGKGPVIANPVRSVEHLKQLVPLSDPASRLPFIHTILSSLRREADSAGVTLLGFIGTPWTLAAYSMEGKSDKDCKETKKIMMHNPALLHSFLDFLTEQLIVYAGYQIESGAQVIQLFDSWAHHLSPAQFSEFSLPYMERVTRALKAKYPHVPVIVHANGGTGKLELMSNTSADVVGLDWAVDMKDARKQLGAGVKVQGNVDPMILFGPEDKIRAEVERCLLAAGPRGHILNVGHGVVQGTPESAVGVFCEVARQSGALHAKAAANGARQPALV</sequence>
<name>A0A835XLW7_9CHLO</name>
<evidence type="ECO:0000256" key="3">
    <source>
        <dbReference type="ARBA" id="ARBA00004804"/>
    </source>
</evidence>
<evidence type="ECO:0000259" key="11">
    <source>
        <dbReference type="Pfam" id="PF01208"/>
    </source>
</evidence>
<evidence type="ECO:0000256" key="10">
    <source>
        <dbReference type="ARBA" id="ARBA00048033"/>
    </source>
</evidence>
<reference evidence="12" key="1">
    <citation type="journal article" date="2020" name="bioRxiv">
        <title>Comparative genomics of Chlamydomonas.</title>
        <authorList>
            <person name="Craig R.J."/>
            <person name="Hasan A.R."/>
            <person name="Ness R.W."/>
            <person name="Keightley P.D."/>
        </authorList>
    </citation>
    <scope>NUCLEOTIDE SEQUENCE</scope>
    <source>
        <strain evidence="12">CCAP 11/70</strain>
    </source>
</reference>
<dbReference type="InterPro" id="IPR038071">
    <property type="entry name" value="UROD/MetE-like_sf"/>
</dbReference>
<comment type="similarity">
    <text evidence="4">Belongs to the uroporphyrinogen decarboxylase family.</text>
</comment>
<dbReference type="GO" id="GO:0006782">
    <property type="term" value="P:protoporphyrinogen IX biosynthetic process"/>
    <property type="evidence" value="ECO:0007669"/>
    <property type="project" value="UniProtKB-UniPathway"/>
</dbReference>
<evidence type="ECO:0000256" key="7">
    <source>
        <dbReference type="ARBA" id="ARBA00022793"/>
    </source>
</evidence>
<dbReference type="EMBL" id="JAEHOE010000120">
    <property type="protein sequence ID" value="KAG2485909.1"/>
    <property type="molecule type" value="Genomic_DNA"/>
</dbReference>
<dbReference type="Gene3D" id="3.20.20.210">
    <property type="match status" value="1"/>
</dbReference>
<dbReference type="FunFam" id="3.20.20.210:FF:000006">
    <property type="entry name" value="Uroporphyrinogen decarboxylase"/>
    <property type="match status" value="1"/>
</dbReference>
<evidence type="ECO:0000313" key="12">
    <source>
        <dbReference type="EMBL" id="KAG2485909.1"/>
    </source>
</evidence>
<dbReference type="PANTHER" id="PTHR21091:SF174">
    <property type="entry name" value="UROPORPHYRINOGEN DECARBOXYLASE"/>
    <property type="match status" value="1"/>
</dbReference>
<dbReference type="GO" id="GO:0004853">
    <property type="term" value="F:uroporphyrinogen decarboxylase activity"/>
    <property type="evidence" value="ECO:0007669"/>
    <property type="project" value="UniProtKB-EC"/>
</dbReference>
<dbReference type="NCBIfam" id="TIGR01464">
    <property type="entry name" value="hemE"/>
    <property type="match status" value="1"/>
</dbReference>
<proteinExistence type="inferred from homology"/>
<dbReference type="UniPathway" id="UPA00251">
    <property type="reaction ID" value="UER00321"/>
</dbReference>
<evidence type="ECO:0000256" key="5">
    <source>
        <dbReference type="ARBA" id="ARBA00011738"/>
    </source>
</evidence>
<dbReference type="SUPFAM" id="SSF51726">
    <property type="entry name" value="UROD/MetE-like"/>
    <property type="match status" value="1"/>
</dbReference>
<comment type="caution">
    <text evidence="12">The sequence shown here is derived from an EMBL/GenBank/DDBJ whole genome shotgun (WGS) entry which is preliminary data.</text>
</comment>
<organism evidence="12 13">
    <name type="scientific">Edaphochlamys debaryana</name>
    <dbReference type="NCBI Taxonomy" id="47281"/>
    <lineage>
        <taxon>Eukaryota</taxon>
        <taxon>Viridiplantae</taxon>
        <taxon>Chlorophyta</taxon>
        <taxon>core chlorophytes</taxon>
        <taxon>Chlorophyceae</taxon>
        <taxon>CS clade</taxon>
        <taxon>Chlamydomonadales</taxon>
        <taxon>Chlamydomonadales incertae sedis</taxon>
        <taxon>Edaphochlamys</taxon>
    </lineage>
</organism>
<dbReference type="OrthoDB" id="339900at2759"/>
<evidence type="ECO:0000256" key="8">
    <source>
        <dbReference type="ARBA" id="ARBA00023239"/>
    </source>
</evidence>
<keyword evidence="8" id="KW-0456">Lyase</keyword>
<feature type="domain" description="Uroporphyrinogen decarboxylase (URO-D)" evidence="11">
    <location>
        <begin position="1"/>
        <end position="320"/>
    </location>
</feature>
<dbReference type="InterPro" id="IPR000257">
    <property type="entry name" value="Uroporphyrinogen_deCOase"/>
</dbReference>
<dbReference type="Pfam" id="PF01208">
    <property type="entry name" value="URO-D"/>
    <property type="match status" value="1"/>
</dbReference>
<evidence type="ECO:0000313" key="13">
    <source>
        <dbReference type="Proteomes" id="UP000612055"/>
    </source>
</evidence>
<evidence type="ECO:0000256" key="6">
    <source>
        <dbReference type="ARBA" id="ARBA00012288"/>
    </source>
</evidence>
<evidence type="ECO:0000256" key="9">
    <source>
        <dbReference type="ARBA" id="ARBA00023244"/>
    </source>
</evidence>
<comment type="subunit">
    <text evidence="5">Homodimer.</text>
</comment>
<comment type="catalytic activity">
    <reaction evidence="10">
        <text>uroporphyrinogen III + 4 H(+) = coproporphyrinogen III + 4 CO2</text>
        <dbReference type="Rhea" id="RHEA:19865"/>
        <dbReference type="ChEBI" id="CHEBI:15378"/>
        <dbReference type="ChEBI" id="CHEBI:16526"/>
        <dbReference type="ChEBI" id="CHEBI:57308"/>
        <dbReference type="ChEBI" id="CHEBI:57309"/>
        <dbReference type="EC" id="4.1.1.37"/>
    </reaction>
</comment>
<gene>
    <name evidence="12" type="ORF">HYH03_015353</name>
</gene>
<dbReference type="GO" id="GO:0009507">
    <property type="term" value="C:chloroplast"/>
    <property type="evidence" value="ECO:0007669"/>
    <property type="project" value="UniProtKB-SubCell"/>
</dbReference>
<dbReference type="PANTHER" id="PTHR21091">
    <property type="entry name" value="METHYLTETRAHYDROFOLATE:HOMOCYSTEINE METHYLTRANSFERASE RELATED"/>
    <property type="match status" value="1"/>
</dbReference>
<dbReference type="Proteomes" id="UP000612055">
    <property type="component" value="Unassembled WGS sequence"/>
</dbReference>
<dbReference type="InterPro" id="IPR006361">
    <property type="entry name" value="Uroporphyrinogen_deCO2ase_HemE"/>
</dbReference>
<comment type="function">
    <text evidence="1">Catalyzes the decarboxylation of four acetate groups of uroporphyrinogen-III to yield coproporphyrinogen-III.</text>
</comment>
<dbReference type="EC" id="4.1.1.37" evidence="6"/>
<evidence type="ECO:0000256" key="4">
    <source>
        <dbReference type="ARBA" id="ARBA00009935"/>
    </source>
</evidence>
<dbReference type="CDD" id="cd00717">
    <property type="entry name" value="URO-D"/>
    <property type="match status" value="1"/>
</dbReference>
<keyword evidence="7" id="KW-0210">Decarboxylase</keyword>
<keyword evidence="9" id="KW-0627">Porphyrin biosynthesis</keyword>
<dbReference type="AlphaFoldDB" id="A0A835XLW7"/>
<comment type="subcellular location">
    <subcellularLocation>
        <location evidence="2">Plastid</location>
        <location evidence="2">Chloroplast</location>
    </subcellularLocation>
</comment>
<comment type="pathway">
    <text evidence="3">Porphyrin-containing compound metabolism; protoporphyrin-IX biosynthesis; coproporphyrinogen-III from 5-aminolevulinate: step 4/4.</text>
</comment>
<evidence type="ECO:0000256" key="2">
    <source>
        <dbReference type="ARBA" id="ARBA00004229"/>
    </source>
</evidence>